<evidence type="ECO:0000313" key="3">
    <source>
        <dbReference type="Proteomes" id="UP000574369"/>
    </source>
</evidence>
<reference evidence="2 3" key="1">
    <citation type="submission" date="2020-08" db="EMBL/GenBank/DDBJ databases">
        <title>Genomic Encyclopedia of Type Strains, Phase III (KMG-III): the genomes of soil and plant-associated and newly described type strains.</title>
        <authorList>
            <person name="Whitman W."/>
        </authorList>
    </citation>
    <scope>NUCLEOTIDE SEQUENCE [LARGE SCALE GENOMIC DNA]</scope>
    <source>
        <strain evidence="2 3">CECT 7247</strain>
    </source>
</reference>
<accession>A0ABR6GSE9</accession>
<gene>
    <name evidence="2" type="ORF">FHS28_002390</name>
</gene>
<dbReference type="EMBL" id="JACHXO010000003">
    <property type="protein sequence ID" value="MBB3194994.1"/>
    <property type="molecule type" value="Genomic_DNA"/>
</dbReference>
<protein>
    <submittedName>
        <fullName evidence="2">Uncharacterized protein</fullName>
    </submittedName>
</protein>
<name>A0ABR6GSE9_9BURK</name>
<sequence length="64" mass="7154">MTFVDDSAESRDRIAQSQSSLMPLTFRASHSSLQAQPLPVRNPTRLRARCRGRACKRSHSSLIA</sequence>
<proteinExistence type="predicted"/>
<evidence type="ECO:0000313" key="2">
    <source>
        <dbReference type="EMBL" id="MBB3194994.1"/>
    </source>
</evidence>
<evidence type="ECO:0000256" key="1">
    <source>
        <dbReference type="SAM" id="MobiDB-lite"/>
    </source>
</evidence>
<dbReference type="Proteomes" id="UP000574369">
    <property type="component" value="Unassembled WGS sequence"/>
</dbReference>
<feature type="region of interest" description="Disordered" evidence="1">
    <location>
        <begin position="1"/>
        <end position="21"/>
    </location>
</feature>
<keyword evidence="3" id="KW-1185">Reference proteome</keyword>
<comment type="caution">
    <text evidence="2">The sequence shown here is derived from an EMBL/GenBank/DDBJ whole genome shotgun (WGS) entry which is preliminary data.</text>
</comment>
<organism evidence="2 3">
    <name type="scientific">Roseateles terrae</name>
    <dbReference type="NCBI Taxonomy" id="431060"/>
    <lineage>
        <taxon>Bacteria</taxon>
        <taxon>Pseudomonadati</taxon>
        <taxon>Pseudomonadota</taxon>
        <taxon>Betaproteobacteria</taxon>
        <taxon>Burkholderiales</taxon>
        <taxon>Sphaerotilaceae</taxon>
        <taxon>Roseateles</taxon>
    </lineage>
</organism>